<dbReference type="InterPro" id="IPR046756">
    <property type="entry name" value="VAS1/VOA1_TM"/>
</dbReference>
<accession>A0A1A9VP06</accession>
<dbReference type="VEuPathDB" id="VectorBase:GAUT043060"/>
<dbReference type="PANTHER" id="PTHR12471:SF7">
    <property type="entry name" value="V-TYPE PROTON ATPASE SUBUNIT S1"/>
    <property type="match status" value="1"/>
</dbReference>
<dbReference type="GO" id="GO:0001671">
    <property type="term" value="F:ATPase activator activity"/>
    <property type="evidence" value="ECO:0007669"/>
    <property type="project" value="TreeGrafter"/>
</dbReference>
<dbReference type="Pfam" id="PF20520">
    <property type="entry name" value="Ac45-VOA1_TM"/>
    <property type="match status" value="1"/>
</dbReference>
<evidence type="ECO:0000256" key="4">
    <source>
        <dbReference type="ARBA" id="ARBA00022989"/>
    </source>
</evidence>
<evidence type="ECO:0000256" key="1">
    <source>
        <dbReference type="ARBA" id="ARBA00004167"/>
    </source>
</evidence>
<dbReference type="AlphaFoldDB" id="A0A1A9VP06"/>
<feature type="domain" description="V-type proton ATPase subunit S1/VOA1 transmembrane" evidence="9">
    <location>
        <begin position="370"/>
        <end position="408"/>
    </location>
</feature>
<evidence type="ECO:0000256" key="3">
    <source>
        <dbReference type="ARBA" id="ARBA00022692"/>
    </source>
</evidence>
<evidence type="ECO:0000256" key="5">
    <source>
        <dbReference type="ARBA" id="ARBA00023136"/>
    </source>
</evidence>
<evidence type="ECO:0000313" key="11">
    <source>
        <dbReference type="Proteomes" id="UP000078200"/>
    </source>
</evidence>
<protein>
    <submittedName>
        <fullName evidence="10">Uncharacterized protein</fullName>
    </submittedName>
</protein>
<keyword evidence="5 7" id="KW-0472">Membrane</keyword>
<dbReference type="GO" id="GO:0033176">
    <property type="term" value="C:proton-transporting V-type ATPase complex"/>
    <property type="evidence" value="ECO:0007669"/>
    <property type="project" value="TreeGrafter"/>
</dbReference>
<organism evidence="10 11">
    <name type="scientific">Glossina austeni</name>
    <name type="common">Savannah tsetse fly</name>
    <dbReference type="NCBI Taxonomy" id="7395"/>
    <lineage>
        <taxon>Eukaryota</taxon>
        <taxon>Metazoa</taxon>
        <taxon>Ecdysozoa</taxon>
        <taxon>Arthropoda</taxon>
        <taxon>Hexapoda</taxon>
        <taxon>Insecta</taxon>
        <taxon>Pterygota</taxon>
        <taxon>Neoptera</taxon>
        <taxon>Endopterygota</taxon>
        <taxon>Diptera</taxon>
        <taxon>Brachycera</taxon>
        <taxon>Muscomorpha</taxon>
        <taxon>Hippoboscoidea</taxon>
        <taxon>Glossinidae</taxon>
        <taxon>Glossina</taxon>
    </lineage>
</organism>
<feature type="coiled-coil region" evidence="6">
    <location>
        <begin position="138"/>
        <end position="165"/>
    </location>
</feature>
<keyword evidence="11" id="KW-1185">Reference proteome</keyword>
<dbReference type="GO" id="GO:0030641">
    <property type="term" value="P:regulation of cellular pH"/>
    <property type="evidence" value="ECO:0007669"/>
    <property type="project" value="TreeGrafter"/>
</dbReference>
<sequence>MNNFSLFDITKRDVIISLNFSISLEKFFWEKNCWLKMLLKLCAVLVSFLALVEAGHAPVFLLGVNSAEKTSLIPVGQTEFIKDVIEPFAEKKAIVFVEKYLNYKDFLCRCFDRLQAIPVKTYYAAVERPVEALKNLTISNTELQIDDAIDDNGNLEKLVDSARENIIFINFDDREDFNKNREVVLREHDEAIAKIIGKFGDKAYYIYTASTSAKALNRQRREVIPTTDGYLYRDGANLLLFFRSLAVNDGKDTSFLKVDETTVKLENSNISVTMATNTSKSLTFNIELSHGYFHMTNVEYDGKKFRSSEVNAPTTFSYFCGDLTLYHIRAEHESDVDPYTLHWHSLQFQAPFNKKTEPEFIFGDAWHCVGFFSGGILMGLLIVVLLLTILFAGVCWMLDINTMDRFDDPKGKTITINTSE</sequence>
<dbReference type="InterPro" id="IPR008388">
    <property type="entry name" value="Ac45_acc_su"/>
</dbReference>
<name>A0A1A9VP06_GLOAU</name>
<feature type="domain" description="V-type proton ATPase subunit S1 luminal" evidence="8">
    <location>
        <begin position="256"/>
        <end position="350"/>
    </location>
</feature>
<keyword evidence="6" id="KW-0175">Coiled coil</keyword>
<comment type="subcellular location">
    <subcellularLocation>
        <location evidence="1">Membrane</location>
        <topology evidence="1">Single-pass membrane protein</topology>
    </subcellularLocation>
</comment>
<dbReference type="STRING" id="7395.A0A1A9VP06"/>
<evidence type="ECO:0000259" key="9">
    <source>
        <dbReference type="Pfam" id="PF20520"/>
    </source>
</evidence>
<feature type="transmembrane region" description="Helical" evidence="7">
    <location>
        <begin position="376"/>
        <end position="398"/>
    </location>
</feature>
<evidence type="ECO:0000256" key="2">
    <source>
        <dbReference type="ARBA" id="ARBA00009037"/>
    </source>
</evidence>
<evidence type="ECO:0000256" key="7">
    <source>
        <dbReference type="SAM" id="Phobius"/>
    </source>
</evidence>
<proteinExistence type="inferred from homology"/>
<dbReference type="Pfam" id="PF05827">
    <property type="entry name" value="VAS1_LD"/>
    <property type="match status" value="1"/>
</dbReference>
<evidence type="ECO:0000259" key="8">
    <source>
        <dbReference type="Pfam" id="PF05827"/>
    </source>
</evidence>
<dbReference type="EnsemblMetazoa" id="GAUT043060-RA">
    <property type="protein sequence ID" value="GAUT043060-PA"/>
    <property type="gene ID" value="GAUT043060"/>
</dbReference>
<comment type="similarity">
    <text evidence="2">Belongs to the vacuolar ATPase subunit S1 family.</text>
</comment>
<reference evidence="10" key="1">
    <citation type="submission" date="2020-05" db="UniProtKB">
        <authorList>
            <consortium name="EnsemblMetazoa"/>
        </authorList>
    </citation>
    <scope>IDENTIFICATION</scope>
    <source>
        <strain evidence="10">TTRI</strain>
    </source>
</reference>
<evidence type="ECO:0000313" key="10">
    <source>
        <dbReference type="EnsemblMetazoa" id="GAUT043060-PA"/>
    </source>
</evidence>
<keyword evidence="4 7" id="KW-1133">Transmembrane helix</keyword>
<dbReference type="InterPro" id="IPR046755">
    <property type="entry name" value="VAS1_LD"/>
</dbReference>
<keyword evidence="3 7" id="KW-0812">Transmembrane</keyword>
<evidence type="ECO:0000256" key="6">
    <source>
        <dbReference type="SAM" id="Coils"/>
    </source>
</evidence>
<dbReference type="PANTHER" id="PTHR12471">
    <property type="entry name" value="VACUOLAR ATP SYNTHASE SUBUNIT S1"/>
    <property type="match status" value="1"/>
</dbReference>
<dbReference type="Proteomes" id="UP000078200">
    <property type="component" value="Unassembled WGS sequence"/>
</dbReference>